<evidence type="ECO:0000256" key="1">
    <source>
        <dbReference type="SAM" id="MobiDB-lite"/>
    </source>
</evidence>
<protein>
    <submittedName>
        <fullName evidence="2">Uncharacterized protein</fullName>
    </submittedName>
</protein>
<sequence>MQRNCTAPTLNDLPCGRSNALAYRVNAATSSELATRKVFDQQGERGTDTDGSEAGAPAQQRRLAHAAPLHGQIKRGGRGQGDGEGQHGGSVERHGWKWPVSGLPFRTVILGARTRTFSGMARFIASSSTKRCMARSAGRQTKGKPSASARRSWPRPANG</sequence>
<accession>A0A2A2KC91</accession>
<reference evidence="2 3" key="1">
    <citation type="journal article" date="2017" name="Curr. Biol.">
        <title>Genome architecture and evolution of a unichromosomal asexual nematode.</title>
        <authorList>
            <person name="Fradin H."/>
            <person name="Zegar C."/>
            <person name="Gutwein M."/>
            <person name="Lucas J."/>
            <person name="Kovtun M."/>
            <person name="Corcoran D."/>
            <person name="Baugh L.R."/>
            <person name="Kiontke K."/>
            <person name="Gunsalus K."/>
            <person name="Fitch D.H."/>
            <person name="Piano F."/>
        </authorList>
    </citation>
    <scope>NUCLEOTIDE SEQUENCE [LARGE SCALE GENOMIC DNA]</scope>
    <source>
        <strain evidence="2">PF1309</strain>
    </source>
</reference>
<organism evidence="2 3">
    <name type="scientific">Diploscapter pachys</name>
    <dbReference type="NCBI Taxonomy" id="2018661"/>
    <lineage>
        <taxon>Eukaryota</taxon>
        <taxon>Metazoa</taxon>
        <taxon>Ecdysozoa</taxon>
        <taxon>Nematoda</taxon>
        <taxon>Chromadorea</taxon>
        <taxon>Rhabditida</taxon>
        <taxon>Rhabditina</taxon>
        <taxon>Rhabditomorpha</taxon>
        <taxon>Rhabditoidea</taxon>
        <taxon>Rhabditidae</taxon>
        <taxon>Diploscapter</taxon>
    </lineage>
</organism>
<dbReference type="AlphaFoldDB" id="A0A2A2KC91"/>
<feature type="region of interest" description="Disordered" evidence="1">
    <location>
        <begin position="42"/>
        <end position="97"/>
    </location>
</feature>
<gene>
    <name evidence="2" type="ORF">WR25_12061</name>
</gene>
<keyword evidence="3" id="KW-1185">Reference proteome</keyword>
<evidence type="ECO:0000313" key="3">
    <source>
        <dbReference type="Proteomes" id="UP000218231"/>
    </source>
</evidence>
<dbReference type="Proteomes" id="UP000218231">
    <property type="component" value="Unassembled WGS sequence"/>
</dbReference>
<dbReference type="EMBL" id="LIAE01008996">
    <property type="protein sequence ID" value="PAV71537.1"/>
    <property type="molecule type" value="Genomic_DNA"/>
</dbReference>
<name>A0A2A2KC91_9BILA</name>
<evidence type="ECO:0000313" key="2">
    <source>
        <dbReference type="EMBL" id="PAV71537.1"/>
    </source>
</evidence>
<comment type="caution">
    <text evidence="2">The sequence shown here is derived from an EMBL/GenBank/DDBJ whole genome shotgun (WGS) entry which is preliminary data.</text>
</comment>
<feature type="compositionally biased region" description="Gly residues" evidence="1">
    <location>
        <begin position="78"/>
        <end position="88"/>
    </location>
</feature>
<proteinExistence type="predicted"/>
<feature type="region of interest" description="Disordered" evidence="1">
    <location>
        <begin position="130"/>
        <end position="159"/>
    </location>
</feature>